<evidence type="ECO:0000313" key="2">
    <source>
        <dbReference type="Proteomes" id="UP000575068"/>
    </source>
</evidence>
<organism evidence="1 2">
    <name type="scientific">Rhizorhapis suberifaciens</name>
    <name type="common">corky root of lettuce</name>
    <dbReference type="NCBI Taxonomy" id="13656"/>
    <lineage>
        <taxon>Bacteria</taxon>
        <taxon>Pseudomonadati</taxon>
        <taxon>Pseudomonadota</taxon>
        <taxon>Alphaproteobacteria</taxon>
        <taxon>Sphingomonadales</taxon>
        <taxon>Sphingomonadaceae</taxon>
        <taxon>Rhizorhapis</taxon>
    </lineage>
</organism>
<dbReference type="EMBL" id="JACHOV010000008">
    <property type="protein sequence ID" value="MBB4641929.1"/>
    <property type="molecule type" value="Genomic_DNA"/>
</dbReference>
<comment type="caution">
    <text evidence="1">The sequence shown here is derived from an EMBL/GenBank/DDBJ whole genome shotgun (WGS) entry which is preliminary data.</text>
</comment>
<proteinExistence type="predicted"/>
<keyword evidence="2" id="KW-1185">Reference proteome</keyword>
<sequence length="249" mass="27254">MIRDRPHMFVGIKNGPAALASGRDNDPGSSLLHDCAAYLPSSVEAKVVSSDASLDWSVFRHSAAPYLANFDFSETRTLLRLSLMGSEGQMPPLEEAVELARGALELSDRLPADVICWPYAQLLSGIDRVKDSVARFLSARNVPVLEFVRMSLAADNTVTSTGLYYFCGQEIRLRSVGDMSAAGLVRRACRIAADAMLHGPYERPEAFAGLAAGEQVEIQPEPKSIWRRRPQWLSVKCDVRSAILSGMDL</sequence>
<accession>A0A840HWH5</accession>
<dbReference type="Proteomes" id="UP000575068">
    <property type="component" value="Unassembled WGS sequence"/>
</dbReference>
<gene>
    <name evidence="1" type="ORF">HNQ99_002247</name>
</gene>
<dbReference type="AlphaFoldDB" id="A0A840HWH5"/>
<evidence type="ECO:0000313" key="1">
    <source>
        <dbReference type="EMBL" id="MBB4641929.1"/>
    </source>
</evidence>
<dbReference type="RefSeq" id="WP_184475716.1">
    <property type="nucleotide sequence ID" value="NZ_JACHOV010000008.1"/>
</dbReference>
<reference evidence="1 2" key="1">
    <citation type="submission" date="2020-08" db="EMBL/GenBank/DDBJ databases">
        <title>Genomic Encyclopedia of Type Strains, Phase IV (KMG-IV): sequencing the most valuable type-strain genomes for metagenomic binning, comparative biology and taxonomic classification.</title>
        <authorList>
            <person name="Goeker M."/>
        </authorList>
    </citation>
    <scope>NUCLEOTIDE SEQUENCE [LARGE SCALE GENOMIC DNA]</scope>
    <source>
        <strain evidence="1 2">DSM 7465</strain>
    </source>
</reference>
<name>A0A840HWH5_9SPHN</name>
<protein>
    <submittedName>
        <fullName evidence="1">Uncharacterized protein</fullName>
    </submittedName>
</protein>